<dbReference type="Gene3D" id="3.40.50.300">
    <property type="entry name" value="P-loop containing nucleotide triphosphate hydrolases"/>
    <property type="match status" value="1"/>
</dbReference>
<dbReference type="SUPFAM" id="SSF46894">
    <property type="entry name" value="C-terminal effector domain of the bipartite response regulators"/>
    <property type="match status" value="1"/>
</dbReference>
<protein>
    <submittedName>
        <fullName evidence="7">BTAD domain-containing putative transcriptional regulator</fullName>
    </submittedName>
</protein>
<dbReference type="Proteomes" id="UP001612928">
    <property type="component" value="Unassembled WGS sequence"/>
</dbReference>
<keyword evidence="3 5" id="KW-0238">DNA-binding</keyword>
<evidence type="ECO:0000256" key="2">
    <source>
        <dbReference type="ARBA" id="ARBA00023015"/>
    </source>
</evidence>
<dbReference type="InterPro" id="IPR051677">
    <property type="entry name" value="AfsR-DnrI-RedD_regulator"/>
</dbReference>
<dbReference type="Pfam" id="PF13176">
    <property type="entry name" value="TPR_7"/>
    <property type="match status" value="1"/>
</dbReference>
<dbReference type="InterPro" id="IPR016032">
    <property type="entry name" value="Sig_transdc_resp-reg_C-effctor"/>
</dbReference>
<feature type="DNA-binding region" description="OmpR/PhoB-type" evidence="5">
    <location>
        <begin position="1"/>
        <end position="96"/>
    </location>
</feature>
<dbReference type="InterPro" id="IPR019734">
    <property type="entry name" value="TPR_rpt"/>
</dbReference>
<evidence type="ECO:0000313" key="8">
    <source>
        <dbReference type="Proteomes" id="UP001612928"/>
    </source>
</evidence>
<feature type="domain" description="OmpR/PhoB-type" evidence="6">
    <location>
        <begin position="1"/>
        <end position="96"/>
    </location>
</feature>
<dbReference type="InterPro" id="IPR027417">
    <property type="entry name" value="P-loop_NTPase"/>
</dbReference>
<dbReference type="CDD" id="cd15831">
    <property type="entry name" value="BTAD"/>
    <property type="match status" value="1"/>
</dbReference>
<evidence type="ECO:0000256" key="5">
    <source>
        <dbReference type="PROSITE-ProRule" id="PRU01091"/>
    </source>
</evidence>
<dbReference type="SMART" id="SM00862">
    <property type="entry name" value="Trans_reg_C"/>
    <property type="match status" value="1"/>
</dbReference>
<dbReference type="InterPro" id="IPR005158">
    <property type="entry name" value="BTAD"/>
</dbReference>
<dbReference type="Gene3D" id="1.25.40.10">
    <property type="entry name" value="Tetratricopeptide repeat domain"/>
    <property type="match status" value="3"/>
</dbReference>
<dbReference type="SMART" id="SM00028">
    <property type="entry name" value="TPR"/>
    <property type="match status" value="8"/>
</dbReference>
<evidence type="ECO:0000256" key="1">
    <source>
        <dbReference type="ARBA" id="ARBA00005820"/>
    </source>
</evidence>
<gene>
    <name evidence="7" type="ORF">ACIBP5_05135</name>
</gene>
<dbReference type="PANTHER" id="PTHR35807:SF1">
    <property type="entry name" value="TRANSCRIPTIONAL REGULATOR REDD"/>
    <property type="match status" value="1"/>
</dbReference>
<name>A0ABW7ZXQ2_9ACTN</name>
<dbReference type="Pfam" id="PF03704">
    <property type="entry name" value="BTAD"/>
    <property type="match status" value="1"/>
</dbReference>
<dbReference type="SUPFAM" id="SSF48452">
    <property type="entry name" value="TPR-like"/>
    <property type="match status" value="4"/>
</dbReference>
<dbReference type="PRINTS" id="PR00364">
    <property type="entry name" value="DISEASERSIST"/>
</dbReference>
<comment type="similarity">
    <text evidence="1">Belongs to the AfsR/DnrI/RedD regulatory family.</text>
</comment>
<dbReference type="Pfam" id="PF00931">
    <property type="entry name" value="NB-ARC"/>
    <property type="match status" value="1"/>
</dbReference>
<dbReference type="EMBL" id="JBITMB010000001">
    <property type="protein sequence ID" value="MFI7439335.1"/>
    <property type="molecule type" value="Genomic_DNA"/>
</dbReference>
<keyword evidence="4" id="KW-0804">Transcription</keyword>
<accession>A0ABW7ZXQ2</accession>
<dbReference type="InterPro" id="IPR001867">
    <property type="entry name" value="OmpR/PhoB-type_DNA-bd"/>
</dbReference>
<evidence type="ECO:0000259" key="6">
    <source>
        <dbReference type="PROSITE" id="PS51755"/>
    </source>
</evidence>
<dbReference type="SMART" id="SM01043">
    <property type="entry name" value="BTAD"/>
    <property type="match status" value="1"/>
</dbReference>
<dbReference type="SMART" id="SM00382">
    <property type="entry name" value="AAA"/>
    <property type="match status" value="1"/>
</dbReference>
<keyword evidence="2" id="KW-0805">Transcription regulation</keyword>
<dbReference type="PROSITE" id="PS51755">
    <property type="entry name" value="OMPR_PHOB"/>
    <property type="match status" value="1"/>
</dbReference>
<dbReference type="InterPro" id="IPR002182">
    <property type="entry name" value="NB-ARC"/>
</dbReference>
<evidence type="ECO:0000256" key="4">
    <source>
        <dbReference type="ARBA" id="ARBA00023163"/>
    </source>
</evidence>
<sequence>MRSTGVRLLALGPLEITVDGRTVHLTGRQRALLAALVLDAGHVVSVERLADRLWDENPPPSAAARLRALIAELRRALGPHGPHVIVTRSPGYLAGTGAFSADTDEFVSLADEADRATELGRHADAVASCDAALRLWRGEPFTDLGGAVAQAERHRFEERRWEVVERRAAALLELGRGQAAVAQLTRLVAEQPLRERPHGLLIRALHGDGRLPDALEVYRDFRARLVRELGIEPSKELQRLHQDLLDGEPAVRTPSVATPSAARVPRQLPAVTGRFVGRTAELTRMDTGRVTLVAGPAGVGKTALALHWAHRSAGDFPDGQLFLNMRGFDQREPMSPTEALQLLLQGLGVAARDIPVEPDAQVAMYRSLMADRRSLLILDDVAGPDQVRPLLPGSPRCRVVITSRARLGGLVALDGVERLTLDVLTHDDALRLVAQGVGEDRLRREPEAAAELLRLCGRLPLALSIAISWIGEHEHRMISHYVRLLADRGRLVRLRAEGDESTAVQAALDLSHRALPPAAQRMFRLVSLAQGVEISVAAAAALAWTTTEHAEDLLGAAARIHLLDEIGPGRYSVHDLVLDYATQRSLAEDTPAERHAAVHRVLEYYLRTVGEAVAAFGFQAPEQPGHPAPPGVHATTFDGVAKAIEWFDTEWDNLVAAVSYAATHGPARYAWLMVEAMTDLMHHRRTHGEWLRLAGIGLDAAEREGDLRAQSAMRHSMGLARWRMTDPAGALGDHERALSLARRVGWAQGEAKALQGCGVALKQLGRPDLAIPHHRQALDIHSRLGSRGGGSGALNNLASSYLMLGRLDRAERCLLDNLPLTAESGDPHMRVLTLVNLALVRQQQARFAEALAVLDEARALAGAAGLRYAEGVTHEAYGWVHGDAGRHEQSVQAFSLALGLAREVENRLCQIASLTGMAQSELALGRTEEALAHLHAALELAERTGTGLDQVLLGFAQVHHSRGRYVDAREAGQRALELAAGSNSLNVTRLHRVLGDIHLAAGDTEEAVQACEQALWHARRSGQRLEHARALMTLGHARRPADDRRARRHWARAHELFTAIGVPERLASEALLDP</sequence>
<keyword evidence="8" id="KW-1185">Reference proteome</keyword>
<dbReference type="InterPro" id="IPR011990">
    <property type="entry name" value="TPR-like_helical_dom_sf"/>
</dbReference>
<dbReference type="InterPro" id="IPR003593">
    <property type="entry name" value="AAA+_ATPase"/>
</dbReference>
<dbReference type="Gene3D" id="1.10.10.10">
    <property type="entry name" value="Winged helix-like DNA-binding domain superfamily/Winged helix DNA-binding domain"/>
    <property type="match status" value="1"/>
</dbReference>
<dbReference type="Pfam" id="PF00486">
    <property type="entry name" value="Trans_reg_C"/>
    <property type="match status" value="1"/>
</dbReference>
<dbReference type="RefSeq" id="WP_397018885.1">
    <property type="nucleotide sequence ID" value="NZ_JBITMB010000001.1"/>
</dbReference>
<organism evidence="7 8">
    <name type="scientific">Nonomuraea indica</name>
    <dbReference type="NCBI Taxonomy" id="1581193"/>
    <lineage>
        <taxon>Bacteria</taxon>
        <taxon>Bacillati</taxon>
        <taxon>Actinomycetota</taxon>
        <taxon>Actinomycetes</taxon>
        <taxon>Streptosporangiales</taxon>
        <taxon>Streptosporangiaceae</taxon>
        <taxon>Nonomuraea</taxon>
    </lineage>
</organism>
<proteinExistence type="inferred from homology"/>
<reference evidence="7 8" key="1">
    <citation type="submission" date="2024-10" db="EMBL/GenBank/DDBJ databases">
        <title>The Natural Products Discovery Center: Release of the First 8490 Sequenced Strains for Exploring Actinobacteria Biosynthetic Diversity.</title>
        <authorList>
            <person name="Kalkreuter E."/>
            <person name="Kautsar S.A."/>
            <person name="Yang D."/>
            <person name="Bader C.D."/>
            <person name="Teijaro C.N."/>
            <person name="Fluegel L."/>
            <person name="Davis C.M."/>
            <person name="Simpson J.R."/>
            <person name="Lauterbach L."/>
            <person name="Steele A.D."/>
            <person name="Gui C."/>
            <person name="Meng S."/>
            <person name="Li G."/>
            <person name="Viehrig K."/>
            <person name="Ye F."/>
            <person name="Su P."/>
            <person name="Kiefer A.F."/>
            <person name="Nichols A."/>
            <person name="Cepeda A.J."/>
            <person name="Yan W."/>
            <person name="Fan B."/>
            <person name="Jiang Y."/>
            <person name="Adhikari A."/>
            <person name="Zheng C.-J."/>
            <person name="Schuster L."/>
            <person name="Cowan T.M."/>
            <person name="Smanski M.J."/>
            <person name="Chevrette M.G."/>
            <person name="De Carvalho L.P.S."/>
            <person name="Shen B."/>
        </authorList>
    </citation>
    <scope>NUCLEOTIDE SEQUENCE [LARGE SCALE GENOMIC DNA]</scope>
    <source>
        <strain evidence="7 8">NPDC049503</strain>
    </source>
</reference>
<dbReference type="InterPro" id="IPR036388">
    <property type="entry name" value="WH-like_DNA-bd_sf"/>
</dbReference>
<dbReference type="Pfam" id="PF13424">
    <property type="entry name" value="TPR_12"/>
    <property type="match status" value="3"/>
</dbReference>
<evidence type="ECO:0000256" key="3">
    <source>
        <dbReference type="ARBA" id="ARBA00023125"/>
    </source>
</evidence>
<comment type="caution">
    <text evidence="7">The sequence shown here is derived from an EMBL/GenBank/DDBJ whole genome shotgun (WGS) entry which is preliminary data.</text>
</comment>
<dbReference type="PANTHER" id="PTHR35807">
    <property type="entry name" value="TRANSCRIPTIONAL REGULATOR REDD-RELATED"/>
    <property type="match status" value="1"/>
</dbReference>
<dbReference type="SUPFAM" id="SSF52540">
    <property type="entry name" value="P-loop containing nucleoside triphosphate hydrolases"/>
    <property type="match status" value="1"/>
</dbReference>
<evidence type="ECO:0000313" key="7">
    <source>
        <dbReference type="EMBL" id="MFI7439335.1"/>
    </source>
</evidence>